<keyword evidence="7" id="KW-0539">Nucleus</keyword>
<dbReference type="PANTHER" id="PTHR45797:SF3">
    <property type="entry name" value="TRANSCRIPTIONAL REGULATOR ATRX HOMOLOG"/>
    <property type="match status" value="1"/>
</dbReference>
<name>A0ABR0A9R5_9CRUS</name>
<comment type="caution">
    <text evidence="9">The sequence shown here is derived from an EMBL/GenBank/DDBJ whole genome shotgun (WGS) entry which is preliminary data.</text>
</comment>
<evidence type="ECO:0000256" key="6">
    <source>
        <dbReference type="ARBA" id="ARBA00023125"/>
    </source>
</evidence>
<dbReference type="Proteomes" id="UP001234178">
    <property type="component" value="Unassembled WGS sequence"/>
</dbReference>
<dbReference type="EMBL" id="JAOYFB010000036">
    <property type="protein sequence ID" value="KAK4021733.1"/>
    <property type="molecule type" value="Genomic_DNA"/>
</dbReference>
<comment type="subcellular location">
    <subcellularLocation>
        <location evidence="1">Nucleus</location>
    </subcellularLocation>
</comment>
<keyword evidence="5" id="KW-0067">ATP-binding</keyword>
<evidence type="ECO:0000313" key="10">
    <source>
        <dbReference type="Proteomes" id="UP001234178"/>
    </source>
</evidence>
<evidence type="ECO:0000256" key="3">
    <source>
        <dbReference type="ARBA" id="ARBA00022741"/>
    </source>
</evidence>
<keyword evidence="3" id="KW-0547">Nucleotide-binding</keyword>
<feature type="transmembrane region" description="Helical" evidence="8">
    <location>
        <begin position="68"/>
        <end position="86"/>
    </location>
</feature>
<keyword evidence="8" id="KW-0472">Membrane</keyword>
<dbReference type="InterPro" id="IPR027417">
    <property type="entry name" value="P-loop_NTPase"/>
</dbReference>
<keyword evidence="8" id="KW-0812">Transmembrane</keyword>
<evidence type="ECO:0000313" key="9">
    <source>
        <dbReference type="EMBL" id="KAK4021733.1"/>
    </source>
</evidence>
<evidence type="ECO:0000256" key="8">
    <source>
        <dbReference type="SAM" id="Phobius"/>
    </source>
</evidence>
<comment type="similarity">
    <text evidence="2">Belongs to the SNF2/RAD54 helicase family.</text>
</comment>
<evidence type="ECO:0000256" key="2">
    <source>
        <dbReference type="ARBA" id="ARBA00007025"/>
    </source>
</evidence>
<organism evidence="9 10">
    <name type="scientific">Daphnia magna</name>
    <dbReference type="NCBI Taxonomy" id="35525"/>
    <lineage>
        <taxon>Eukaryota</taxon>
        <taxon>Metazoa</taxon>
        <taxon>Ecdysozoa</taxon>
        <taxon>Arthropoda</taxon>
        <taxon>Crustacea</taxon>
        <taxon>Branchiopoda</taxon>
        <taxon>Diplostraca</taxon>
        <taxon>Cladocera</taxon>
        <taxon>Anomopoda</taxon>
        <taxon>Daphniidae</taxon>
        <taxon>Daphnia</taxon>
    </lineage>
</organism>
<sequence>MYLRNKHSCIMINNIVNRVMVVCPLSTVLNWEIEFRIWLPGDTFTTLNVCELASSKTSKTRETKIKKWLNIGGVLILGLFEFYTMVQFVKPGQLGTKAEFRKRFAKPLEKGQAVDSTPEDVRVKRCVHTEQS</sequence>
<keyword evidence="4" id="KW-0347">Helicase</keyword>
<keyword evidence="6" id="KW-0238">DNA-binding</keyword>
<dbReference type="SUPFAM" id="SSF52540">
    <property type="entry name" value="P-loop containing nucleoside triphosphate hydrolases"/>
    <property type="match status" value="1"/>
</dbReference>
<dbReference type="PANTHER" id="PTHR45797">
    <property type="entry name" value="RAD54-LIKE"/>
    <property type="match status" value="1"/>
</dbReference>
<keyword evidence="4" id="KW-0378">Hydrolase</keyword>
<gene>
    <name evidence="9" type="ORF">OUZ56_003642</name>
</gene>
<evidence type="ECO:0000256" key="5">
    <source>
        <dbReference type="ARBA" id="ARBA00022840"/>
    </source>
</evidence>
<evidence type="ECO:0000256" key="7">
    <source>
        <dbReference type="ARBA" id="ARBA00023242"/>
    </source>
</evidence>
<reference evidence="9 10" key="1">
    <citation type="journal article" date="2023" name="Nucleic Acids Res.">
        <title>The hologenome of Daphnia magna reveals possible DNA methylation and microbiome-mediated evolution of the host genome.</title>
        <authorList>
            <person name="Chaturvedi A."/>
            <person name="Li X."/>
            <person name="Dhandapani V."/>
            <person name="Marshall H."/>
            <person name="Kissane S."/>
            <person name="Cuenca-Cambronero M."/>
            <person name="Asole G."/>
            <person name="Calvet F."/>
            <person name="Ruiz-Romero M."/>
            <person name="Marangio P."/>
            <person name="Guigo R."/>
            <person name="Rago D."/>
            <person name="Mirbahai L."/>
            <person name="Eastwood N."/>
            <person name="Colbourne J.K."/>
            <person name="Zhou J."/>
            <person name="Mallon E."/>
            <person name="Orsini L."/>
        </authorList>
    </citation>
    <scope>NUCLEOTIDE SEQUENCE [LARGE SCALE GENOMIC DNA]</scope>
    <source>
        <strain evidence="9">LRV0_1</strain>
    </source>
</reference>
<dbReference type="InterPro" id="IPR044574">
    <property type="entry name" value="ARIP4-like"/>
</dbReference>
<keyword evidence="10" id="KW-1185">Reference proteome</keyword>
<evidence type="ECO:0000256" key="1">
    <source>
        <dbReference type="ARBA" id="ARBA00004123"/>
    </source>
</evidence>
<dbReference type="Gene3D" id="3.40.50.10810">
    <property type="entry name" value="Tandem AAA-ATPase domain"/>
    <property type="match status" value="2"/>
</dbReference>
<accession>A0ABR0A9R5</accession>
<proteinExistence type="inferred from homology"/>
<keyword evidence="8" id="KW-1133">Transmembrane helix</keyword>
<evidence type="ECO:0000256" key="4">
    <source>
        <dbReference type="ARBA" id="ARBA00022806"/>
    </source>
</evidence>
<protein>
    <submittedName>
        <fullName evidence="9">Uncharacterized protein</fullName>
    </submittedName>
</protein>
<dbReference type="InterPro" id="IPR038718">
    <property type="entry name" value="SNF2-like_sf"/>
</dbReference>